<keyword evidence="6 10" id="KW-0521">NADP</keyword>
<dbReference type="FunFam" id="3.40.50.720:FF:000105">
    <property type="entry name" value="Pyrroline-5-carboxylate reductase"/>
    <property type="match status" value="1"/>
</dbReference>
<evidence type="ECO:0000256" key="12">
    <source>
        <dbReference type="PIRSR" id="PIRSR000193-1"/>
    </source>
</evidence>
<dbReference type="PANTHER" id="PTHR11645:SF0">
    <property type="entry name" value="PYRROLINE-5-CARBOXYLATE REDUCTASE 3"/>
    <property type="match status" value="1"/>
</dbReference>
<evidence type="ECO:0000256" key="6">
    <source>
        <dbReference type="ARBA" id="ARBA00022857"/>
    </source>
</evidence>
<comment type="subcellular location">
    <subcellularLocation>
        <location evidence="10">Cytoplasm</location>
    </subcellularLocation>
</comment>
<keyword evidence="13" id="KW-0812">Transmembrane</keyword>
<dbReference type="PANTHER" id="PTHR11645">
    <property type="entry name" value="PYRROLINE-5-CARBOXYLATE REDUCTASE"/>
    <property type="match status" value="1"/>
</dbReference>
<dbReference type="InterPro" id="IPR029036">
    <property type="entry name" value="P5CR_dimer"/>
</dbReference>
<evidence type="ECO:0000256" key="5">
    <source>
        <dbReference type="ARBA" id="ARBA00022650"/>
    </source>
</evidence>
<evidence type="ECO:0000256" key="3">
    <source>
        <dbReference type="ARBA" id="ARBA00022490"/>
    </source>
</evidence>
<evidence type="ECO:0000256" key="2">
    <source>
        <dbReference type="ARBA" id="ARBA00005525"/>
    </source>
</evidence>
<keyword evidence="3 10" id="KW-0963">Cytoplasm</keyword>
<evidence type="ECO:0000259" key="15">
    <source>
        <dbReference type="Pfam" id="PF14748"/>
    </source>
</evidence>
<evidence type="ECO:0000256" key="1">
    <source>
        <dbReference type="ARBA" id="ARBA00005205"/>
    </source>
</evidence>
<name>A0A3B0LZF4_9GAMM</name>
<dbReference type="GO" id="GO:0004735">
    <property type="term" value="F:pyrroline-5-carboxylate reductase activity"/>
    <property type="evidence" value="ECO:0007669"/>
    <property type="project" value="UniProtKB-UniRule"/>
</dbReference>
<gene>
    <name evidence="10 16" type="primary">proC</name>
    <name evidence="16" type="ORF">ARTV_1913</name>
</gene>
<comment type="catalytic activity">
    <reaction evidence="9 10">
        <text>L-proline + NADP(+) = (S)-1-pyrroline-5-carboxylate + NADPH + 2 H(+)</text>
        <dbReference type="Rhea" id="RHEA:14109"/>
        <dbReference type="ChEBI" id="CHEBI:15378"/>
        <dbReference type="ChEBI" id="CHEBI:17388"/>
        <dbReference type="ChEBI" id="CHEBI:57783"/>
        <dbReference type="ChEBI" id="CHEBI:58349"/>
        <dbReference type="ChEBI" id="CHEBI:60039"/>
        <dbReference type="EC" id="1.5.1.2"/>
    </reaction>
</comment>
<evidence type="ECO:0000259" key="14">
    <source>
        <dbReference type="Pfam" id="PF03807"/>
    </source>
</evidence>
<dbReference type="GO" id="GO:0005737">
    <property type="term" value="C:cytoplasm"/>
    <property type="evidence" value="ECO:0007669"/>
    <property type="project" value="UniProtKB-SubCell"/>
</dbReference>
<dbReference type="Gene3D" id="3.40.50.720">
    <property type="entry name" value="NAD(P)-binding Rossmann-like Domain"/>
    <property type="match status" value="1"/>
</dbReference>
<dbReference type="AlphaFoldDB" id="A0A3B0LZF4"/>
<feature type="binding site" evidence="12">
    <location>
        <begin position="9"/>
        <end position="14"/>
    </location>
    <ligand>
        <name>NADP(+)</name>
        <dbReference type="ChEBI" id="CHEBI:58349"/>
    </ligand>
</feature>
<keyword evidence="13" id="KW-0472">Membrane</keyword>
<evidence type="ECO:0000256" key="8">
    <source>
        <dbReference type="ARBA" id="ARBA00050547"/>
    </source>
</evidence>
<protein>
    <recommendedName>
        <fullName evidence="10 11">Pyrroline-5-carboxylate reductase</fullName>
        <shortName evidence="10">P5C reductase</shortName>
        <shortName evidence="10">P5CR</shortName>
        <ecNumber evidence="10 11">1.5.1.2</ecNumber>
    </recommendedName>
    <alternativeName>
        <fullName evidence="10">PCA reductase</fullName>
    </alternativeName>
</protein>
<dbReference type="InterPro" id="IPR008927">
    <property type="entry name" value="6-PGluconate_DH-like_C_sf"/>
</dbReference>
<comment type="function">
    <text evidence="10">Catalyzes the reduction of 1-pyrroline-5-carboxylate (PCA) to L-proline.</text>
</comment>
<comment type="pathway">
    <text evidence="1 10">Amino-acid biosynthesis; L-proline biosynthesis; L-proline from L-glutamate 5-semialdehyde: step 1/1.</text>
</comment>
<keyword evidence="7 10" id="KW-0560">Oxidoreductase</keyword>
<evidence type="ECO:0000256" key="13">
    <source>
        <dbReference type="SAM" id="Phobius"/>
    </source>
</evidence>
<feature type="transmembrane region" description="Helical" evidence="13">
    <location>
        <begin position="7"/>
        <end position="27"/>
    </location>
</feature>
<dbReference type="InterPro" id="IPR000304">
    <property type="entry name" value="Pyrroline-COOH_reductase"/>
</dbReference>
<keyword evidence="4 10" id="KW-0028">Amino-acid biosynthesis</keyword>
<dbReference type="SUPFAM" id="SSF48179">
    <property type="entry name" value="6-phosphogluconate dehydrogenase C-terminal domain-like"/>
    <property type="match status" value="1"/>
</dbReference>
<proteinExistence type="inferred from homology"/>
<dbReference type="InterPro" id="IPR028939">
    <property type="entry name" value="P5C_Rdtase_cat_N"/>
</dbReference>
<feature type="binding site" evidence="12">
    <location>
        <begin position="70"/>
        <end position="73"/>
    </location>
    <ligand>
        <name>NADP(+)</name>
        <dbReference type="ChEBI" id="CHEBI:58349"/>
    </ligand>
</feature>
<dbReference type="Pfam" id="PF14748">
    <property type="entry name" value="P5CR_dimer"/>
    <property type="match status" value="1"/>
</dbReference>
<sequence length="273" mass="29682">MQQRKITFIGAGNMAHAIIAGLISAGYPANKITVCSPTSKNRDQLVKKYGIHGKSDNSDASKHADVIMLAVKPQIMETVCQPLKEQVNFANKLVLTIASGIPVKRYQQYLAPNISLVRVMPNTPSLVGQGVSGLYAMDSVSENDKTFATELMASVGKVFWLTNEAAINDIIAVTGSAPAYFFLFMELIQQEAERLGFDSKTARELVLYTTQGSAALAASKSDLSFATLKEQVTSKGGTTAKALEQFYQANLSQIVTNAMRAAIRRAEEMEKQY</sequence>
<evidence type="ECO:0000256" key="7">
    <source>
        <dbReference type="ARBA" id="ARBA00023002"/>
    </source>
</evidence>
<comment type="catalytic activity">
    <reaction evidence="8 10">
        <text>L-proline + NAD(+) = (S)-1-pyrroline-5-carboxylate + NADH + 2 H(+)</text>
        <dbReference type="Rhea" id="RHEA:14105"/>
        <dbReference type="ChEBI" id="CHEBI:15378"/>
        <dbReference type="ChEBI" id="CHEBI:17388"/>
        <dbReference type="ChEBI" id="CHEBI:57540"/>
        <dbReference type="ChEBI" id="CHEBI:57945"/>
        <dbReference type="ChEBI" id="CHEBI:60039"/>
        <dbReference type="EC" id="1.5.1.2"/>
    </reaction>
</comment>
<dbReference type="UniPathway" id="UPA00098">
    <property type="reaction ID" value="UER00361"/>
</dbReference>
<dbReference type="InterPro" id="IPR036291">
    <property type="entry name" value="NAD(P)-bd_dom_sf"/>
</dbReference>
<keyword evidence="13" id="KW-1133">Transmembrane helix</keyword>
<dbReference type="Gene3D" id="1.10.3730.10">
    <property type="entry name" value="ProC C-terminal domain-like"/>
    <property type="match status" value="1"/>
</dbReference>
<feature type="domain" description="Pyrroline-5-carboxylate reductase dimerisation" evidence="15">
    <location>
        <begin position="164"/>
        <end position="269"/>
    </location>
</feature>
<feature type="domain" description="Pyrroline-5-carboxylate reductase catalytic N-terminal" evidence="14">
    <location>
        <begin position="5"/>
        <end position="99"/>
    </location>
</feature>
<dbReference type="GO" id="GO:0055129">
    <property type="term" value="P:L-proline biosynthetic process"/>
    <property type="evidence" value="ECO:0007669"/>
    <property type="project" value="UniProtKB-UniRule"/>
</dbReference>
<organism evidence="16">
    <name type="scientific">Arsenophonus endosymbiont of Trialeurodes vaporariorum</name>
    <dbReference type="NCBI Taxonomy" id="235567"/>
    <lineage>
        <taxon>Bacteria</taxon>
        <taxon>Pseudomonadati</taxon>
        <taxon>Pseudomonadota</taxon>
        <taxon>Gammaproteobacteria</taxon>
        <taxon>Enterobacterales</taxon>
        <taxon>Morganellaceae</taxon>
        <taxon>Arsenophonus</taxon>
    </lineage>
</organism>
<dbReference type="Pfam" id="PF03807">
    <property type="entry name" value="F420_oxidored"/>
    <property type="match status" value="1"/>
</dbReference>
<evidence type="ECO:0000313" key="16">
    <source>
        <dbReference type="EMBL" id="SSW95815.1"/>
    </source>
</evidence>
<evidence type="ECO:0000256" key="4">
    <source>
        <dbReference type="ARBA" id="ARBA00022605"/>
    </source>
</evidence>
<dbReference type="FunFam" id="1.10.3730.10:FF:000001">
    <property type="entry name" value="Pyrroline-5-carboxylate reductase"/>
    <property type="match status" value="1"/>
</dbReference>
<dbReference type="SUPFAM" id="SSF51735">
    <property type="entry name" value="NAD(P)-binding Rossmann-fold domains"/>
    <property type="match status" value="1"/>
</dbReference>
<evidence type="ECO:0000256" key="9">
    <source>
        <dbReference type="ARBA" id="ARBA00052690"/>
    </source>
</evidence>
<evidence type="ECO:0000256" key="11">
    <source>
        <dbReference type="NCBIfam" id="TIGR00112"/>
    </source>
</evidence>
<dbReference type="NCBIfam" id="TIGR00112">
    <property type="entry name" value="proC"/>
    <property type="match status" value="1"/>
</dbReference>
<keyword evidence="5 10" id="KW-0641">Proline biosynthesis</keyword>
<feature type="binding site" evidence="12">
    <location>
        <position position="57"/>
    </location>
    <ligand>
        <name>NADPH</name>
        <dbReference type="ChEBI" id="CHEBI:57783"/>
    </ligand>
</feature>
<evidence type="ECO:0000256" key="10">
    <source>
        <dbReference type="HAMAP-Rule" id="MF_01925"/>
    </source>
</evidence>
<dbReference type="PIRSF" id="PIRSF000193">
    <property type="entry name" value="Pyrrol-5-carb_rd"/>
    <property type="match status" value="1"/>
</dbReference>
<accession>A0A3B0LZF4</accession>
<dbReference type="HAMAP" id="MF_01925">
    <property type="entry name" value="P5C_reductase"/>
    <property type="match status" value="1"/>
</dbReference>
<dbReference type="EMBL" id="UFQR01000007">
    <property type="protein sequence ID" value="SSW95815.1"/>
    <property type="molecule type" value="Genomic_DNA"/>
</dbReference>
<reference evidence="16" key="1">
    <citation type="submission" date="2018-04" db="EMBL/GenBank/DDBJ databases">
        <authorList>
            <person name="Go L.Y."/>
            <person name="Mitchell J.A."/>
        </authorList>
    </citation>
    <scope>NUCLEOTIDE SEQUENCE</scope>
    <source>
        <strain evidence="16">ARTV</strain>
    </source>
</reference>
<comment type="similarity">
    <text evidence="2 10">Belongs to the pyrroline-5-carboxylate reductase family.</text>
</comment>
<dbReference type="EC" id="1.5.1.2" evidence="10 11"/>